<accession>A0A370HM29</accession>
<dbReference type="Proteomes" id="UP000254925">
    <property type="component" value="Unassembled WGS sequence"/>
</dbReference>
<dbReference type="RefSeq" id="WP_147282400.1">
    <property type="nucleotide sequence ID" value="NZ_QQBB01000004.1"/>
</dbReference>
<name>A0A370HM29_9HYPH</name>
<proteinExistence type="predicted"/>
<keyword evidence="3" id="KW-1185">Reference proteome</keyword>
<evidence type="ECO:0000313" key="3">
    <source>
        <dbReference type="Proteomes" id="UP000254925"/>
    </source>
</evidence>
<organism evidence="2 3">
    <name type="scientific">Microvirga subterranea</name>
    <dbReference type="NCBI Taxonomy" id="186651"/>
    <lineage>
        <taxon>Bacteria</taxon>
        <taxon>Pseudomonadati</taxon>
        <taxon>Pseudomonadota</taxon>
        <taxon>Alphaproteobacteria</taxon>
        <taxon>Hyphomicrobiales</taxon>
        <taxon>Methylobacteriaceae</taxon>
        <taxon>Microvirga</taxon>
    </lineage>
</organism>
<sequence>MTRSLHLAAVALLMGAGVVAAAPAVTTHGQLPQSAVSSAPAARRPDFVLHVDSKSRCVWRVSTVDGKRHGDRLPCAKAAKQTTSRKTASAQE</sequence>
<evidence type="ECO:0000256" key="1">
    <source>
        <dbReference type="SAM" id="SignalP"/>
    </source>
</evidence>
<feature type="chain" id="PRO_5017058569" evidence="1">
    <location>
        <begin position="22"/>
        <end position="92"/>
    </location>
</feature>
<evidence type="ECO:0000313" key="2">
    <source>
        <dbReference type="EMBL" id="RDI59578.1"/>
    </source>
</evidence>
<feature type="signal peptide" evidence="1">
    <location>
        <begin position="1"/>
        <end position="21"/>
    </location>
</feature>
<reference evidence="2 3" key="1">
    <citation type="submission" date="2018-07" db="EMBL/GenBank/DDBJ databases">
        <title>Genomic Encyclopedia of Type Strains, Phase IV (KMG-IV): sequencing the most valuable type-strain genomes for metagenomic binning, comparative biology and taxonomic classification.</title>
        <authorList>
            <person name="Goeker M."/>
        </authorList>
    </citation>
    <scope>NUCLEOTIDE SEQUENCE [LARGE SCALE GENOMIC DNA]</scope>
    <source>
        <strain evidence="2 3">DSM 14364</strain>
    </source>
</reference>
<dbReference type="EMBL" id="QQBB01000004">
    <property type="protein sequence ID" value="RDI59578.1"/>
    <property type="molecule type" value="Genomic_DNA"/>
</dbReference>
<keyword evidence="1" id="KW-0732">Signal</keyword>
<comment type="caution">
    <text evidence="2">The sequence shown here is derived from an EMBL/GenBank/DDBJ whole genome shotgun (WGS) entry which is preliminary data.</text>
</comment>
<protein>
    <submittedName>
        <fullName evidence="2">Uncharacterized protein</fullName>
    </submittedName>
</protein>
<dbReference type="AlphaFoldDB" id="A0A370HM29"/>
<gene>
    <name evidence="2" type="ORF">DES45_104498</name>
</gene>